<evidence type="ECO:0000256" key="5">
    <source>
        <dbReference type="PIRSR" id="PIRSR001227-2"/>
    </source>
</evidence>
<dbReference type="GO" id="GO:0008953">
    <property type="term" value="F:penicillin amidase activity"/>
    <property type="evidence" value="ECO:0007669"/>
    <property type="project" value="UniProtKB-EC"/>
</dbReference>
<dbReference type="EC" id="3.5.1.11" evidence="6"/>
<reference evidence="6 7" key="1">
    <citation type="submission" date="2006-12" db="EMBL/GenBank/DDBJ databases">
        <title>Complete sequence of Shewanella amazonensis SB2B.</title>
        <authorList>
            <consortium name="US DOE Joint Genome Institute"/>
            <person name="Copeland A."/>
            <person name="Lucas S."/>
            <person name="Lapidus A."/>
            <person name="Barry K."/>
            <person name="Detter J.C."/>
            <person name="Glavina del Rio T."/>
            <person name="Hammon N."/>
            <person name="Israni S."/>
            <person name="Dalin E."/>
            <person name="Tice H."/>
            <person name="Pitluck S."/>
            <person name="Munk A.C."/>
            <person name="Brettin T."/>
            <person name="Bruce D."/>
            <person name="Han C."/>
            <person name="Tapia R."/>
            <person name="Gilna P."/>
            <person name="Schmutz J."/>
            <person name="Larimer F."/>
            <person name="Land M."/>
            <person name="Hauser L."/>
            <person name="Kyrpides N."/>
            <person name="Mikhailova N."/>
            <person name="Fredrickson J."/>
            <person name="Richardson P."/>
        </authorList>
    </citation>
    <scope>NUCLEOTIDE SEQUENCE [LARGE SCALE GENOMIC DNA]</scope>
    <source>
        <strain evidence="7">ATCC BAA-1098 / SB2B</strain>
    </source>
</reference>
<keyword evidence="7" id="KW-1185">Reference proteome</keyword>
<dbReference type="SUPFAM" id="SSF56235">
    <property type="entry name" value="N-terminal nucleophile aminohydrolases (Ntn hydrolases)"/>
    <property type="match status" value="1"/>
</dbReference>
<dbReference type="InterPro" id="IPR002692">
    <property type="entry name" value="S45"/>
</dbReference>
<evidence type="ECO:0000256" key="3">
    <source>
        <dbReference type="ARBA" id="ARBA00023145"/>
    </source>
</evidence>
<evidence type="ECO:0000313" key="7">
    <source>
        <dbReference type="Proteomes" id="UP000009175"/>
    </source>
</evidence>
<accession>A1SBI6</accession>
<dbReference type="Gene3D" id="2.30.120.10">
    <property type="match status" value="1"/>
</dbReference>
<gene>
    <name evidence="6" type="ordered locus">Sama_3540</name>
</gene>
<dbReference type="Proteomes" id="UP000009175">
    <property type="component" value="Chromosome"/>
</dbReference>
<dbReference type="AlphaFoldDB" id="A1SBI6"/>
<dbReference type="eggNOG" id="COG2366">
    <property type="taxonomic scope" value="Bacteria"/>
</dbReference>
<dbReference type="KEGG" id="saz:Sama_3540"/>
<dbReference type="InterPro" id="IPR043147">
    <property type="entry name" value="Penicillin_amidase_A-knob"/>
</dbReference>
<dbReference type="PANTHER" id="PTHR34218">
    <property type="entry name" value="PEPTIDASE S45 PENICILLIN AMIDASE"/>
    <property type="match status" value="1"/>
</dbReference>
<dbReference type="STRING" id="326297.Sama_3540"/>
<sequence>MLKAIKWALLLVFVVCASLYFAFRASLPELSGNTIAPGLEQAVDIERDTLGTAIIRAQSRRDAAFGLGYAHGQDRFFQMDLLRRNSAGELAELFGDGALTLDERHRFHQFRKRARALLSRLPAKDRAVLEAYSLGVNQALSQQTLPSFEYLLSGGEITPWQPEDSLLTIFSMYLDLQGNTVERELVLERIKQLYGNEMLAFVSQNDPIQAALDGSTLPTQAMVAPTLSATALDRAQQSPIGSELDAFVKGSNNWAVTGQLTQSGHAMLSDDMHLGLAVPIIWYRAQLNYRHQGGETGERDIQVTGVSLPGAPVIVVGTNGRIAWGFTNGYIDTADWIELDGNEETEIVTEQLKSKGTGKEMALKLSRFGPVKRLGDKDYALSWVAHGDFAINLNLMHLETATHVDEGLKLTRHTGIPVQNMLIVDEAGNAAWRLTGAISARDNPTQTAQSADGWQADRWAVPAEDVPVVSNPANQRLWSANSRVLSVSDTQRFGDGGYAIASRAAQIRDTLQTKDSFDERDFLAMQLDNRALFLAPWHQLLTDTLEKQQDEFADDLKALASWGGCACSDSVGYPLVNSFRIRVMDSLFAPLQTRLAEEGLSLSKIKGNLEVSVWQLLRQQPESWLPEKMADWDSYLLQIYRHNRAELLSRHSQAGKLADLNWGKVNALKIQHPFSKQIPLLAPLLDMPQVPGFGGHFEPAVQSSGFGASQRLIVQPGRESNGILMVPGGQSGHPLSPYYRSGFDDYANHRPTPLLPGEVKHMLRLSPQ</sequence>
<dbReference type="InterPro" id="IPR023343">
    <property type="entry name" value="Penicillin_amidase_dom1"/>
</dbReference>
<dbReference type="CDD" id="cd03747">
    <property type="entry name" value="Ntn_PGA_like"/>
    <property type="match status" value="1"/>
</dbReference>
<dbReference type="InterPro" id="IPR014395">
    <property type="entry name" value="Pen/GL7ACA/AHL_acylase"/>
</dbReference>
<dbReference type="GO" id="GO:0017000">
    <property type="term" value="P:antibiotic biosynthetic process"/>
    <property type="evidence" value="ECO:0007669"/>
    <property type="project" value="InterPro"/>
</dbReference>
<dbReference type="GO" id="GO:0046872">
    <property type="term" value="F:metal ion binding"/>
    <property type="evidence" value="ECO:0007669"/>
    <property type="project" value="UniProtKB-KW"/>
</dbReference>
<dbReference type="InterPro" id="IPR043146">
    <property type="entry name" value="Penicillin_amidase_N_B-knob"/>
</dbReference>
<evidence type="ECO:0000256" key="4">
    <source>
        <dbReference type="ARBA" id="ARBA00038735"/>
    </source>
</evidence>
<evidence type="ECO:0000256" key="1">
    <source>
        <dbReference type="ARBA" id="ARBA00006586"/>
    </source>
</evidence>
<proteinExistence type="inferred from homology"/>
<keyword evidence="2 6" id="KW-0378">Hydrolase</keyword>
<dbReference type="Gene3D" id="3.60.20.10">
    <property type="entry name" value="Glutamine Phosphoribosylpyrophosphate, subunit 1, domain 1"/>
    <property type="match status" value="1"/>
</dbReference>
<dbReference type="EMBL" id="CP000507">
    <property type="protein sequence ID" value="ABM01743.1"/>
    <property type="molecule type" value="Genomic_DNA"/>
</dbReference>
<feature type="binding site" evidence="5">
    <location>
        <position position="335"/>
    </location>
    <ligand>
        <name>Ca(2+)</name>
        <dbReference type="ChEBI" id="CHEBI:29108"/>
    </ligand>
</feature>
<comment type="subunit">
    <text evidence="4">Heterodimer of an alpha subunit and a beta subunit processed from the same precursor.</text>
</comment>
<organism evidence="6 7">
    <name type="scientific">Shewanella amazonensis (strain ATCC BAA-1098 / SB2B)</name>
    <dbReference type="NCBI Taxonomy" id="326297"/>
    <lineage>
        <taxon>Bacteria</taxon>
        <taxon>Pseudomonadati</taxon>
        <taxon>Pseudomonadota</taxon>
        <taxon>Gammaproteobacteria</taxon>
        <taxon>Alteromonadales</taxon>
        <taxon>Shewanellaceae</taxon>
        <taxon>Shewanella</taxon>
    </lineage>
</organism>
<feature type="binding site" evidence="5">
    <location>
        <position position="184"/>
    </location>
    <ligand>
        <name>Ca(2+)</name>
        <dbReference type="ChEBI" id="CHEBI:29108"/>
    </ligand>
</feature>
<keyword evidence="5" id="KW-0479">Metal-binding</keyword>
<dbReference type="RefSeq" id="WP_011761646.1">
    <property type="nucleotide sequence ID" value="NC_008700.1"/>
</dbReference>
<dbReference type="PANTHER" id="PTHR34218:SF4">
    <property type="entry name" value="ACYL-HOMOSERINE LACTONE ACYLASE QUIP"/>
    <property type="match status" value="1"/>
</dbReference>
<dbReference type="Pfam" id="PF01804">
    <property type="entry name" value="Penicil_amidase"/>
    <property type="match status" value="1"/>
</dbReference>
<dbReference type="InterPro" id="IPR029055">
    <property type="entry name" value="Ntn_hydrolases_N"/>
</dbReference>
<dbReference type="Gene3D" id="1.10.1400.10">
    <property type="match status" value="1"/>
</dbReference>
<keyword evidence="3" id="KW-0865">Zymogen</keyword>
<feature type="binding site" evidence="5">
    <location>
        <position position="332"/>
    </location>
    <ligand>
        <name>Ca(2+)</name>
        <dbReference type="ChEBI" id="CHEBI:29108"/>
    </ligand>
</feature>
<comment type="cofactor">
    <cofactor evidence="5">
        <name>Ca(2+)</name>
        <dbReference type="ChEBI" id="CHEBI:29108"/>
    </cofactor>
    <text evidence="5">Binds 1 Ca(2+) ion per dimer.</text>
</comment>
<keyword evidence="5" id="KW-0106">Calcium</keyword>
<dbReference type="HOGENOM" id="CLU_011790_4_0_6"/>
<evidence type="ECO:0000313" key="6">
    <source>
        <dbReference type="EMBL" id="ABM01743.1"/>
    </source>
</evidence>
<dbReference type="OrthoDB" id="9760084at2"/>
<protein>
    <submittedName>
        <fullName evidence="6">Penicillin amidase</fullName>
        <ecNumber evidence="6">3.5.1.11</ecNumber>
    </submittedName>
</protein>
<name>A1SBI6_SHEAM</name>
<dbReference type="PIRSF" id="PIRSF001227">
    <property type="entry name" value="Pen_acylase"/>
    <property type="match status" value="1"/>
</dbReference>
<comment type="similarity">
    <text evidence="1">Belongs to the peptidase S45 family.</text>
</comment>
<evidence type="ECO:0000256" key="2">
    <source>
        <dbReference type="ARBA" id="ARBA00022801"/>
    </source>
</evidence>
<dbReference type="Gene3D" id="1.10.439.10">
    <property type="entry name" value="Penicillin Amidohydrolase, domain 1"/>
    <property type="match status" value="1"/>
</dbReference>
<dbReference type="MEROPS" id="S45.003"/>